<dbReference type="GO" id="GO:0016757">
    <property type="term" value="F:glycosyltransferase activity"/>
    <property type="evidence" value="ECO:0007669"/>
    <property type="project" value="UniProtKB-KW"/>
</dbReference>
<dbReference type="Pfam" id="PF04041">
    <property type="entry name" value="Glyco_hydro_130"/>
    <property type="match status" value="1"/>
</dbReference>
<keyword evidence="1" id="KW-0328">Glycosyltransferase</keyword>
<dbReference type="Gene3D" id="2.115.10.20">
    <property type="entry name" value="Glycosyl hydrolase domain, family 43"/>
    <property type="match status" value="1"/>
</dbReference>
<protein>
    <recommendedName>
        <fullName evidence="4">Glycosidase</fullName>
    </recommendedName>
</protein>
<sequence length="329" mass="38086">MNLKRRRLLDLKSEIFEKIIKIEGNKIDIKPPKKIPQPILSPSREGFDSRNTYNPAVIKEKDRIVMLYRAESKEDKLTGRIGLAISYDGINFFRHPEPIIEPEYKWESVGVEDPRIVKVGKTYYMTYTGYDGKTARLCLATSKNMLTWKKHGPIFEGFEYKKNNIKGWTKSGAILPKKLEKGNFKGNYLMYFGDSNIWMAVSKDLVNWEYMKEPVLSPREGYFDNVLVEPGPPLFETSYGIALIYNSAGRYGDKLKYKVGVVIFDKEYPDKVVARTETPLMVPEYEWELYGHVNNVVFVEGMVEHENKILLYYGGADRHIGLAYWTTDL</sequence>
<name>E7FI23_9EURY</name>
<dbReference type="InterPro" id="IPR007184">
    <property type="entry name" value="Mannoside_phosphorylase"/>
</dbReference>
<dbReference type="EMBL" id="AF307052">
    <property type="protein sequence ID" value="AAG45380.1"/>
    <property type="molecule type" value="Genomic_DNA"/>
</dbReference>
<dbReference type="OMA" id="HMLYRAQ"/>
<keyword evidence="2" id="KW-0808">Transferase</keyword>
<accession>E7FI23</accession>
<dbReference type="AlphaFoldDB" id="E7FI23"/>
<dbReference type="CDD" id="cd18610">
    <property type="entry name" value="GH130_BT3780-like"/>
    <property type="match status" value="1"/>
</dbReference>
<evidence type="ECO:0000256" key="1">
    <source>
        <dbReference type="ARBA" id="ARBA00022676"/>
    </source>
</evidence>
<reference evidence="3" key="1">
    <citation type="journal article" date="2000" name="Mol. Microbiol.">
        <title>Evidence of recent lateral gene transfer among hyperthermophilic archaea.</title>
        <authorList>
            <person name="Diruggiero J."/>
            <person name="Dunn D."/>
            <person name="Maeder D.L."/>
            <person name="Holley-Shanks R."/>
            <person name="Chatard J."/>
            <person name="Horlacher R."/>
            <person name="Robb F.T."/>
            <person name="Boos W."/>
            <person name="Weiss R.B."/>
        </authorList>
    </citation>
    <scope>NUCLEOTIDE SEQUENCE</scope>
</reference>
<evidence type="ECO:0000256" key="2">
    <source>
        <dbReference type="ARBA" id="ARBA00022679"/>
    </source>
</evidence>
<dbReference type="SMR" id="E7FI23"/>
<dbReference type="InterPro" id="IPR023296">
    <property type="entry name" value="Glyco_hydro_beta-prop_sf"/>
</dbReference>
<dbReference type="PANTHER" id="PTHR34106:SF5">
    <property type="entry name" value="GLYCOSIDASE"/>
    <property type="match status" value="1"/>
</dbReference>
<dbReference type="PIRSF" id="PIRSF016202">
    <property type="entry name" value="PH1107"/>
    <property type="match status" value="1"/>
</dbReference>
<reference evidence="3" key="2">
    <citation type="submission" date="2000-09" db="EMBL/GenBank/DDBJ databases">
        <authorList>
            <person name="Dunn D.M."/>
        </authorList>
    </citation>
    <scope>NUCLEOTIDE SEQUENCE</scope>
</reference>
<evidence type="ECO:0008006" key="4">
    <source>
        <dbReference type="Google" id="ProtNLM"/>
    </source>
</evidence>
<evidence type="ECO:0000313" key="3">
    <source>
        <dbReference type="EMBL" id="AAG45380.1"/>
    </source>
</evidence>
<dbReference type="PANTHER" id="PTHR34106">
    <property type="entry name" value="GLYCOSIDASE"/>
    <property type="match status" value="1"/>
</dbReference>
<dbReference type="SUPFAM" id="SSF75005">
    <property type="entry name" value="Arabinanase/levansucrase/invertase"/>
    <property type="match status" value="1"/>
</dbReference>
<organism evidence="3">
    <name type="scientific">Pyrococcus furiosus</name>
    <dbReference type="NCBI Taxonomy" id="2261"/>
    <lineage>
        <taxon>Archaea</taxon>
        <taxon>Methanobacteriati</taxon>
        <taxon>Methanobacteriota</taxon>
        <taxon>Thermococci</taxon>
        <taxon>Thermococcales</taxon>
        <taxon>Thermococcaceae</taxon>
        <taxon>Pyrococcus</taxon>
    </lineage>
</organism>
<proteinExistence type="predicted"/>